<dbReference type="PANTHER" id="PTHR45632">
    <property type="entry name" value="LD33804P"/>
    <property type="match status" value="1"/>
</dbReference>
<dbReference type="SUPFAM" id="SSF117281">
    <property type="entry name" value="Kelch motif"/>
    <property type="match status" value="1"/>
</dbReference>
<comment type="caution">
    <text evidence="4">The sequence shown here is derived from an EMBL/GenBank/DDBJ whole genome shotgun (WGS) entry which is preliminary data.</text>
</comment>
<name>A0A813RQ90_9BILA</name>
<dbReference type="Proteomes" id="UP000681722">
    <property type="component" value="Unassembled WGS sequence"/>
</dbReference>
<proteinExistence type="predicted"/>
<dbReference type="AlphaFoldDB" id="A0A813RQ90"/>
<evidence type="ECO:0000313" key="8">
    <source>
        <dbReference type="Proteomes" id="UP000663829"/>
    </source>
</evidence>
<evidence type="ECO:0000259" key="3">
    <source>
        <dbReference type="SMART" id="SM00875"/>
    </source>
</evidence>
<dbReference type="OrthoDB" id="6350321at2759"/>
<reference evidence="4" key="1">
    <citation type="submission" date="2021-02" db="EMBL/GenBank/DDBJ databases">
        <authorList>
            <person name="Nowell W R."/>
        </authorList>
    </citation>
    <scope>NUCLEOTIDE SEQUENCE</scope>
</reference>
<evidence type="ECO:0000256" key="1">
    <source>
        <dbReference type="ARBA" id="ARBA00022441"/>
    </source>
</evidence>
<organism evidence="4 8">
    <name type="scientific">Didymodactylos carnosus</name>
    <dbReference type="NCBI Taxonomy" id="1234261"/>
    <lineage>
        <taxon>Eukaryota</taxon>
        <taxon>Metazoa</taxon>
        <taxon>Spiralia</taxon>
        <taxon>Gnathifera</taxon>
        <taxon>Rotifera</taxon>
        <taxon>Eurotatoria</taxon>
        <taxon>Bdelloidea</taxon>
        <taxon>Philodinida</taxon>
        <taxon>Philodinidae</taxon>
        <taxon>Didymodactylos</taxon>
    </lineage>
</organism>
<gene>
    <name evidence="4" type="ORF">GPM918_LOCUS2653</name>
    <name evidence="5" type="ORF">OVA965_LOCUS6134</name>
    <name evidence="6" type="ORF">SRO942_LOCUS2653</name>
    <name evidence="7" type="ORF">TMI583_LOCUS6133</name>
</gene>
<dbReference type="Proteomes" id="UP000682733">
    <property type="component" value="Unassembled WGS sequence"/>
</dbReference>
<dbReference type="Pfam" id="PF24681">
    <property type="entry name" value="Kelch_KLHDC2_KLHL20_DRC7"/>
    <property type="match status" value="1"/>
</dbReference>
<dbReference type="Gene3D" id="2.120.10.80">
    <property type="entry name" value="Kelch-type beta propeller"/>
    <property type="match status" value="1"/>
</dbReference>
<accession>A0A813RQ90</accession>
<dbReference type="EMBL" id="CAJOBA010001806">
    <property type="protein sequence ID" value="CAF3615378.1"/>
    <property type="molecule type" value="Genomic_DNA"/>
</dbReference>
<dbReference type="InterPro" id="IPR006652">
    <property type="entry name" value="Kelch_1"/>
</dbReference>
<dbReference type="EMBL" id="CAJNOK010001805">
    <property type="protein sequence ID" value="CAF0830829.1"/>
    <property type="molecule type" value="Genomic_DNA"/>
</dbReference>
<dbReference type="Proteomes" id="UP000663829">
    <property type="component" value="Unassembled WGS sequence"/>
</dbReference>
<keyword evidence="1" id="KW-0880">Kelch repeat</keyword>
<dbReference type="EMBL" id="CAJOBC010000300">
    <property type="protein sequence ID" value="CAF3568067.1"/>
    <property type="molecule type" value="Genomic_DNA"/>
</dbReference>
<dbReference type="Pfam" id="PF07707">
    <property type="entry name" value="BACK"/>
    <property type="match status" value="1"/>
</dbReference>
<dbReference type="SMART" id="SM00875">
    <property type="entry name" value="BACK"/>
    <property type="match status" value="1"/>
</dbReference>
<evidence type="ECO:0000313" key="4">
    <source>
        <dbReference type="EMBL" id="CAF0784468.1"/>
    </source>
</evidence>
<dbReference type="Proteomes" id="UP000677228">
    <property type="component" value="Unassembled WGS sequence"/>
</dbReference>
<dbReference type="Gene3D" id="1.25.40.420">
    <property type="match status" value="1"/>
</dbReference>
<evidence type="ECO:0000256" key="2">
    <source>
        <dbReference type="ARBA" id="ARBA00022737"/>
    </source>
</evidence>
<evidence type="ECO:0000313" key="5">
    <source>
        <dbReference type="EMBL" id="CAF0830829.1"/>
    </source>
</evidence>
<evidence type="ECO:0000313" key="6">
    <source>
        <dbReference type="EMBL" id="CAF3568067.1"/>
    </source>
</evidence>
<dbReference type="InterPro" id="IPR015915">
    <property type="entry name" value="Kelch-typ_b-propeller"/>
</dbReference>
<sequence>MYKVYVYIMGHIGRIAQTQEFLNSSHVTVLRLLSDNNLDVQDELEVFNIAVRWIEYKKDERICTVSELMKAIRFTRISPDELADRVETVDFVIQDPSTFQKIHNAYRYHSLTCKNSCLSKMIKLEPTRTGRIKPVHATPSVTAAISSLTNIAIRLKQTQIHNDCEDQRPQQQQINGGMMMQNVYQSENCGNQVDLRHCSIECASGKLQTRSSNVNIPWCQRDCSQYCQNSPCMNNNTSESSIPATTTYSSLPIQLTPFNSWQPYPSNYNMIVNPPDNMTMNNSKGGINVEYNPIIKMVPTNQCYKYSNDQYHIEHISSMLKQRIYFGIGFVNQCLLTNSIECYDLRKECWTNCIIHLPYPLMAMACAVINNERIVVYGGLRSKTKFNNKMFALDTNHMKWIIYPEQKNYISHSKMIFICGDLYLIGGLMPSSTSSSKLTTTNEIFRWNTNKNEWETWVQMNYPRYDPIVVQLDRSLLIFGGLSTELNDLVSTVEYFNVMNSQISIVHMKLPLNMVAACAIVFKTKDARLE</sequence>
<keyword evidence="2" id="KW-0677">Repeat</keyword>
<evidence type="ECO:0000313" key="7">
    <source>
        <dbReference type="EMBL" id="CAF3615378.1"/>
    </source>
</evidence>
<dbReference type="SMART" id="SM00612">
    <property type="entry name" value="Kelch"/>
    <property type="match status" value="3"/>
</dbReference>
<dbReference type="InterPro" id="IPR011705">
    <property type="entry name" value="BACK"/>
</dbReference>
<dbReference type="PANTHER" id="PTHR45632:SF3">
    <property type="entry name" value="KELCH-LIKE PROTEIN 32"/>
    <property type="match status" value="1"/>
</dbReference>
<feature type="domain" description="BACK" evidence="3">
    <location>
        <begin position="5"/>
        <end position="87"/>
    </location>
</feature>
<protein>
    <recommendedName>
        <fullName evidence="3">BACK domain-containing protein</fullName>
    </recommendedName>
</protein>
<keyword evidence="8" id="KW-1185">Reference proteome</keyword>
<dbReference type="EMBL" id="CAJNOQ010000300">
    <property type="protein sequence ID" value="CAF0784468.1"/>
    <property type="molecule type" value="Genomic_DNA"/>
</dbReference>